<keyword evidence="2 3" id="KW-0238">DNA-binding</keyword>
<dbReference type="Proteomes" id="UP000182945">
    <property type="component" value="Chromosome"/>
</dbReference>
<dbReference type="KEGG" id="vhl:BME96_18440"/>
<protein>
    <recommendedName>
        <fullName evidence="4">HTH tetR-type domain-containing protein</fullName>
    </recommendedName>
</protein>
<dbReference type="PANTHER" id="PTHR43479:SF11">
    <property type="entry name" value="ACREF_ENVCD OPERON REPRESSOR-RELATED"/>
    <property type="match status" value="1"/>
</dbReference>
<evidence type="ECO:0000256" key="2">
    <source>
        <dbReference type="ARBA" id="ARBA00023125"/>
    </source>
</evidence>
<dbReference type="GO" id="GO:0003677">
    <property type="term" value="F:DNA binding"/>
    <property type="evidence" value="ECO:0007669"/>
    <property type="project" value="UniProtKB-UniRule"/>
</dbReference>
<dbReference type="SUPFAM" id="SSF48498">
    <property type="entry name" value="Tetracyclin repressor-like, C-terminal domain"/>
    <property type="match status" value="1"/>
</dbReference>
<dbReference type="Gene3D" id="1.10.10.60">
    <property type="entry name" value="Homeodomain-like"/>
    <property type="match status" value="1"/>
</dbReference>
<dbReference type="InterPro" id="IPR036271">
    <property type="entry name" value="Tet_transcr_reg_TetR-rel_C_sf"/>
</dbReference>
<feature type="DNA-binding region" description="H-T-H motif" evidence="3">
    <location>
        <begin position="36"/>
        <end position="55"/>
    </location>
</feature>
<reference evidence="5 6" key="1">
    <citation type="submission" date="2016-11" db="EMBL/GenBank/DDBJ databases">
        <title>Complete genome sequencing of Virgibacillus halodenitrificans PDB-F2.</title>
        <authorList>
            <person name="Sun Z."/>
            <person name="Zhou Y."/>
            <person name="Li H."/>
        </authorList>
    </citation>
    <scope>NUCLEOTIDE SEQUENCE [LARGE SCALE GENOMIC DNA]</scope>
    <source>
        <strain evidence="5 6">PDB-F2</strain>
    </source>
</reference>
<proteinExistence type="predicted"/>
<dbReference type="PROSITE" id="PS50977">
    <property type="entry name" value="HTH_TETR_2"/>
    <property type="match status" value="1"/>
</dbReference>
<dbReference type="GeneID" id="71516393"/>
<accession>A0AAC9J2R5</accession>
<dbReference type="Pfam" id="PF00440">
    <property type="entry name" value="TetR_N"/>
    <property type="match status" value="1"/>
</dbReference>
<gene>
    <name evidence="5" type="ORF">BME96_18440</name>
</gene>
<evidence type="ECO:0000313" key="5">
    <source>
        <dbReference type="EMBL" id="APC50057.1"/>
    </source>
</evidence>
<dbReference type="AlphaFoldDB" id="A0AAC9J2R5"/>
<dbReference type="InterPro" id="IPR009057">
    <property type="entry name" value="Homeodomain-like_sf"/>
</dbReference>
<evidence type="ECO:0000313" key="6">
    <source>
        <dbReference type="Proteomes" id="UP000182945"/>
    </source>
</evidence>
<dbReference type="PRINTS" id="PR00455">
    <property type="entry name" value="HTHTETR"/>
</dbReference>
<sequence length="199" mass="22650">MARSEEQFKKIRDQRYEEISNAALKIFARKGFAGTKISDITSSINLSHGLLYHYFKSKEEIYVALITNVLELFSQAVEEAESNNGTPYDKLRWLTELTFKGDFDVALDRHMLLMEAMQADFLSQDTKEQIIDQYTTALKGIGRIIAEGQQTGLFRDGDEMELAAYYISLSQGITLWNAKGLYPIRVSADMVLDPLMKRG</sequence>
<name>A0AAC9J2R5_VIRHA</name>
<evidence type="ECO:0000256" key="1">
    <source>
        <dbReference type="ARBA" id="ARBA00022491"/>
    </source>
</evidence>
<dbReference type="SUPFAM" id="SSF46689">
    <property type="entry name" value="Homeodomain-like"/>
    <property type="match status" value="1"/>
</dbReference>
<dbReference type="PANTHER" id="PTHR43479">
    <property type="entry name" value="ACREF/ENVCD OPERON REPRESSOR-RELATED"/>
    <property type="match status" value="1"/>
</dbReference>
<dbReference type="InterPro" id="IPR050624">
    <property type="entry name" value="HTH-type_Tx_Regulator"/>
</dbReference>
<dbReference type="Gene3D" id="1.10.357.10">
    <property type="entry name" value="Tetracycline Repressor, domain 2"/>
    <property type="match status" value="1"/>
</dbReference>
<evidence type="ECO:0000256" key="3">
    <source>
        <dbReference type="PROSITE-ProRule" id="PRU00335"/>
    </source>
</evidence>
<evidence type="ECO:0000259" key="4">
    <source>
        <dbReference type="PROSITE" id="PS50977"/>
    </source>
</evidence>
<dbReference type="EMBL" id="CP017962">
    <property type="protein sequence ID" value="APC50057.1"/>
    <property type="molecule type" value="Genomic_DNA"/>
</dbReference>
<dbReference type="RefSeq" id="WP_071649879.1">
    <property type="nucleotide sequence ID" value="NZ_CP017962.1"/>
</dbReference>
<feature type="domain" description="HTH tetR-type" evidence="4">
    <location>
        <begin position="13"/>
        <end position="73"/>
    </location>
</feature>
<keyword evidence="1" id="KW-0678">Repressor</keyword>
<dbReference type="InterPro" id="IPR001647">
    <property type="entry name" value="HTH_TetR"/>
</dbReference>
<organism evidence="5 6">
    <name type="scientific">Virgibacillus halodenitrificans</name>
    <name type="common">Bacillus halodenitrificans</name>
    <dbReference type="NCBI Taxonomy" id="1482"/>
    <lineage>
        <taxon>Bacteria</taxon>
        <taxon>Bacillati</taxon>
        <taxon>Bacillota</taxon>
        <taxon>Bacilli</taxon>
        <taxon>Bacillales</taxon>
        <taxon>Bacillaceae</taxon>
        <taxon>Virgibacillus</taxon>
    </lineage>
</organism>